<dbReference type="InterPro" id="IPR046346">
    <property type="entry name" value="Aminoacid_DH-like_N_sf"/>
</dbReference>
<dbReference type="Pfam" id="PF08501">
    <property type="entry name" value="Shikimate_dh_N"/>
    <property type="match status" value="1"/>
</dbReference>
<dbReference type="Pfam" id="PF18317">
    <property type="entry name" value="SDH_C"/>
    <property type="match status" value="1"/>
</dbReference>
<dbReference type="GO" id="GO:0050661">
    <property type="term" value="F:NADP binding"/>
    <property type="evidence" value="ECO:0007669"/>
    <property type="project" value="TreeGrafter"/>
</dbReference>
<dbReference type="InterPro" id="IPR041121">
    <property type="entry name" value="SDH_C"/>
</dbReference>
<evidence type="ECO:0000256" key="2">
    <source>
        <dbReference type="ARBA" id="ARBA00023141"/>
    </source>
</evidence>
<protein>
    <submittedName>
        <fullName evidence="5">Shikimate dehydrogenase</fullName>
    </submittedName>
</protein>
<sequence>MTPPRRAAVLGHPVAHSLSPVLHTAAYDALGLEGWQYTAIDTTVDQLPALVRGLDLGWAGLSVTMPLKQAVMDIVDHVDPLAVAVGAVNTVLVGPTRCGVTLTGTNTDVYGLVTAIREGFVARHGSRDVTVADAVVLGGGATAASTLAALGELGCTSPRVLVRSLARAAALQDAAARMGVTPRYEVLDLAATPAVVTGADVVVSTMPAYAADPVADALRARGAQASGVLLDVVYDPRPTALSRAYEALGGTVVGGERMLLHQAVEQVRLMTGRPGPEAAMDAALRGVLAAEAA</sequence>
<dbReference type="GO" id="GO:0019632">
    <property type="term" value="P:shikimate metabolic process"/>
    <property type="evidence" value="ECO:0007669"/>
    <property type="project" value="TreeGrafter"/>
</dbReference>
<dbReference type="NCBIfam" id="NF001311">
    <property type="entry name" value="PRK00258.1-3"/>
    <property type="match status" value="1"/>
</dbReference>
<dbReference type="SUPFAM" id="SSF51735">
    <property type="entry name" value="NAD(P)-binding Rossmann-fold domains"/>
    <property type="match status" value="1"/>
</dbReference>
<organism evidence="5 6">
    <name type="scientific">Isoptericola jiangsuensis</name>
    <dbReference type="NCBI Taxonomy" id="548579"/>
    <lineage>
        <taxon>Bacteria</taxon>
        <taxon>Bacillati</taxon>
        <taxon>Actinomycetota</taxon>
        <taxon>Actinomycetes</taxon>
        <taxon>Micrococcales</taxon>
        <taxon>Promicromonosporaceae</taxon>
        <taxon>Isoptericola</taxon>
    </lineage>
</organism>
<dbReference type="InterPro" id="IPR022893">
    <property type="entry name" value="Shikimate_DH_fam"/>
</dbReference>
<keyword evidence="2" id="KW-0057">Aromatic amino acid biosynthesis</keyword>
<dbReference type="RefSeq" id="WP_098463659.1">
    <property type="nucleotide sequence ID" value="NZ_PDJJ01000001.1"/>
</dbReference>
<accession>A0A2A9EX11</accession>
<dbReference type="GO" id="GO:0004764">
    <property type="term" value="F:shikimate 3-dehydrogenase (NADP+) activity"/>
    <property type="evidence" value="ECO:0007669"/>
    <property type="project" value="InterPro"/>
</dbReference>
<dbReference type="InterPro" id="IPR013708">
    <property type="entry name" value="Shikimate_DH-bd_N"/>
</dbReference>
<dbReference type="EMBL" id="PDJJ01000001">
    <property type="protein sequence ID" value="PFG43273.1"/>
    <property type="molecule type" value="Genomic_DNA"/>
</dbReference>
<evidence type="ECO:0000313" key="6">
    <source>
        <dbReference type="Proteomes" id="UP000224130"/>
    </source>
</evidence>
<comment type="pathway">
    <text evidence="1">Metabolic intermediate biosynthesis; chorismate biosynthesis; chorismate from D-erythrose 4-phosphate and phosphoenolpyruvate: step 4/7.</text>
</comment>
<dbReference type="GO" id="GO:0005829">
    <property type="term" value="C:cytosol"/>
    <property type="evidence" value="ECO:0007669"/>
    <property type="project" value="TreeGrafter"/>
</dbReference>
<keyword evidence="6" id="KW-1185">Reference proteome</keyword>
<dbReference type="PANTHER" id="PTHR21089">
    <property type="entry name" value="SHIKIMATE DEHYDROGENASE"/>
    <property type="match status" value="1"/>
</dbReference>
<dbReference type="Gene3D" id="3.40.50.10860">
    <property type="entry name" value="Leucine Dehydrogenase, chain A, domain 1"/>
    <property type="match status" value="1"/>
</dbReference>
<feature type="domain" description="SDH C-terminal" evidence="4">
    <location>
        <begin position="255"/>
        <end position="285"/>
    </location>
</feature>
<evidence type="ECO:0000259" key="4">
    <source>
        <dbReference type="Pfam" id="PF18317"/>
    </source>
</evidence>
<proteinExistence type="predicted"/>
<dbReference type="GO" id="GO:0009423">
    <property type="term" value="P:chorismate biosynthetic process"/>
    <property type="evidence" value="ECO:0007669"/>
    <property type="project" value="TreeGrafter"/>
</dbReference>
<gene>
    <name evidence="5" type="ORF">ATJ88_1958</name>
</gene>
<dbReference type="InterPro" id="IPR036291">
    <property type="entry name" value="NAD(P)-bd_dom_sf"/>
</dbReference>
<dbReference type="AlphaFoldDB" id="A0A2A9EX11"/>
<name>A0A2A9EX11_9MICO</name>
<evidence type="ECO:0000313" key="5">
    <source>
        <dbReference type="EMBL" id="PFG43273.1"/>
    </source>
</evidence>
<dbReference type="Proteomes" id="UP000224130">
    <property type="component" value="Unassembled WGS sequence"/>
</dbReference>
<evidence type="ECO:0000259" key="3">
    <source>
        <dbReference type="Pfam" id="PF08501"/>
    </source>
</evidence>
<dbReference type="SUPFAM" id="SSF53223">
    <property type="entry name" value="Aminoacid dehydrogenase-like, N-terminal domain"/>
    <property type="match status" value="1"/>
</dbReference>
<comment type="caution">
    <text evidence="5">The sequence shown here is derived from an EMBL/GenBank/DDBJ whole genome shotgun (WGS) entry which is preliminary data.</text>
</comment>
<feature type="domain" description="Shikimate dehydrogenase substrate binding N-terminal" evidence="3">
    <location>
        <begin position="9"/>
        <end position="91"/>
    </location>
</feature>
<dbReference type="OrthoDB" id="9776868at2"/>
<evidence type="ECO:0000256" key="1">
    <source>
        <dbReference type="ARBA" id="ARBA00004871"/>
    </source>
</evidence>
<reference evidence="5 6" key="1">
    <citation type="submission" date="2017-10" db="EMBL/GenBank/DDBJ databases">
        <title>Sequencing the genomes of 1000 actinobacteria strains.</title>
        <authorList>
            <person name="Klenk H.-P."/>
        </authorList>
    </citation>
    <scope>NUCLEOTIDE SEQUENCE [LARGE SCALE GENOMIC DNA]</scope>
    <source>
        <strain evidence="5 6">DSM 21863</strain>
    </source>
</reference>
<dbReference type="GO" id="GO:0009073">
    <property type="term" value="P:aromatic amino acid family biosynthetic process"/>
    <property type="evidence" value="ECO:0007669"/>
    <property type="project" value="UniProtKB-KW"/>
</dbReference>
<keyword evidence="2" id="KW-0028">Amino-acid biosynthesis</keyword>
<dbReference type="Gene3D" id="3.40.50.720">
    <property type="entry name" value="NAD(P)-binding Rossmann-like Domain"/>
    <property type="match status" value="1"/>
</dbReference>
<dbReference type="PANTHER" id="PTHR21089:SF1">
    <property type="entry name" value="BIFUNCTIONAL 3-DEHYDROQUINATE DEHYDRATASE_SHIKIMATE DEHYDROGENASE, CHLOROPLASTIC"/>
    <property type="match status" value="1"/>
</dbReference>